<dbReference type="Proteomes" id="UP000071927">
    <property type="component" value="Unassembled WGS sequence"/>
</dbReference>
<dbReference type="EMBL" id="LQOF01000302">
    <property type="protein sequence ID" value="KXT67235.1"/>
    <property type="molecule type" value="Genomic_DNA"/>
</dbReference>
<evidence type="ECO:0000313" key="1">
    <source>
        <dbReference type="EMBL" id="KXT67235.1"/>
    </source>
</evidence>
<reference evidence="3 4" key="1">
    <citation type="submission" date="2016-01" db="EMBL/GenBank/DDBJ databases">
        <title>Highly variable Streptococcus oralis are common among viridans streptococci isolated from primates.</title>
        <authorList>
            <person name="Denapaite D."/>
            <person name="Rieger M."/>
            <person name="Koendgen S."/>
            <person name="Brueckner R."/>
            <person name="Ochigava I."/>
            <person name="Kappeler P."/>
            <person name="Maetz-Rensing K."/>
            <person name="Leendertz F."/>
            <person name="Hakenbeck R."/>
        </authorList>
    </citation>
    <scope>NUCLEOTIDE SEQUENCE [LARGE SCALE GENOMIC DNA]</scope>
    <source>
        <strain evidence="1 3">DD02</strain>
        <strain evidence="2 4">DD03</strain>
    </source>
</reference>
<comment type="caution">
    <text evidence="2">The sequence shown here is derived from an EMBL/GenBank/DDBJ whole genome shotgun (WGS) entry which is preliminary data.</text>
</comment>
<evidence type="ECO:0000313" key="3">
    <source>
        <dbReference type="Proteomes" id="UP000070198"/>
    </source>
</evidence>
<dbReference type="Proteomes" id="UP000070198">
    <property type="component" value="Unassembled WGS sequence"/>
</dbReference>
<dbReference type="AlphaFoldDB" id="A0A139R310"/>
<dbReference type="RefSeq" id="WP_061458900.1">
    <property type="nucleotide sequence ID" value="NZ_KQ968748.1"/>
</dbReference>
<dbReference type="EMBL" id="LQXV01000164">
    <property type="protein sequence ID" value="KXU09189.1"/>
    <property type="molecule type" value="Genomic_DNA"/>
</dbReference>
<evidence type="ECO:0000313" key="2">
    <source>
        <dbReference type="EMBL" id="KXU09189.1"/>
    </source>
</evidence>
<sequence length="131" mass="14484">MLKKVLSILGFITLVIGALAIYNVEATAVSEVPQEKTNYTIKKVVDSYQGKEYFTKDYVDEMFEAMDARNVSDDTKIIADSKGGLFCSITDNHAVSKTYDENGNVVEELSLDSPKATTVGELKEALYEVLE</sequence>
<gene>
    <name evidence="1" type="ORF">SGADD02_01465</name>
    <name evidence="2" type="ORF">SGADD03_00973</name>
</gene>
<dbReference type="PATRIC" id="fig|315405.11.peg.1725"/>
<accession>A0A139R310</accession>
<evidence type="ECO:0000313" key="4">
    <source>
        <dbReference type="Proteomes" id="UP000071927"/>
    </source>
</evidence>
<organism evidence="2 4">
    <name type="scientific">Streptococcus gallolyticus</name>
    <dbReference type="NCBI Taxonomy" id="315405"/>
    <lineage>
        <taxon>Bacteria</taxon>
        <taxon>Bacillati</taxon>
        <taxon>Bacillota</taxon>
        <taxon>Bacilli</taxon>
        <taxon>Lactobacillales</taxon>
        <taxon>Streptococcaceae</taxon>
        <taxon>Streptococcus</taxon>
    </lineage>
</organism>
<proteinExistence type="predicted"/>
<name>A0A139R310_9STRE</name>
<protein>
    <submittedName>
        <fullName evidence="2">Putative secreted protein</fullName>
    </submittedName>
</protein>